<dbReference type="GO" id="GO:0005044">
    <property type="term" value="F:scavenger receptor activity"/>
    <property type="evidence" value="ECO:0007669"/>
    <property type="project" value="TreeGrafter"/>
</dbReference>
<dbReference type="PRINTS" id="PR01609">
    <property type="entry name" value="CD36FAMILY"/>
</dbReference>
<dbReference type="OrthoDB" id="18585at2759"/>
<keyword evidence="14" id="KW-1185">Reference proteome</keyword>
<dbReference type="RefSeq" id="XP_050562695.1">
    <property type="nucleotide sequence ID" value="XM_050706738.1"/>
</dbReference>
<evidence type="ECO:0000313" key="14">
    <source>
        <dbReference type="Proteomes" id="UP000829999"/>
    </source>
</evidence>
<dbReference type="Proteomes" id="UP000829999">
    <property type="component" value="Chromosome 30"/>
</dbReference>
<evidence type="ECO:0000313" key="15">
    <source>
        <dbReference type="RefSeq" id="XP_050562695.1"/>
    </source>
</evidence>
<gene>
    <name evidence="15" type="primary">LOC118269815</name>
</gene>
<keyword evidence="5 13" id="KW-0812">Transmembrane</keyword>
<keyword evidence="9" id="KW-0675">Receptor</keyword>
<dbReference type="GO" id="GO:0005737">
    <property type="term" value="C:cytoplasm"/>
    <property type="evidence" value="ECO:0007669"/>
    <property type="project" value="TreeGrafter"/>
</dbReference>
<feature type="transmembrane region" description="Helical" evidence="13">
    <location>
        <begin position="20"/>
        <end position="38"/>
    </location>
</feature>
<sequence length="504" mass="57321">MVLKRTDALNKRIASTNRILVTITTGVIFLLFPIVLTIEDPIPSVVNYLLRVANGSIVYDLVQHEMPAARLSLYLFNFTNADRFLAGEDDKLKVEEVGPFVYQEYRWYVDVVLSEDGKELGMTPRVRTEFVPEASVANPKDIMLTVPNLPFLSGASILSNYPSLIRTAFNMVVGQLGEKAFMQLDGEKYLHGFESRVMQICNSFAPGIVYFDDFGLMKRLYDNESDYRIVVGATNEDRFKIKSVKKFRNIEMGTIKDVEVSEQIFEKDTYEGAIYPPFLTPDVPINWYRLGICKTFNLRYLGTRDMHYGGEASVYTISNETFSASVNPISKKPYPPGVLDISDCYFGLPFVISKSHFLDSDPKLYERIEGIRPSRDLDDTQIIIDRKVGVMYNTKMSIQLTMMLDDLSFNWQTKMLSNAVVPVVSVIVDQPKLTEWTLSKLVMIYQLAPYIVMTLQAVSALLGLLLVAYAARLQYLNWMSKTRTIVFETVDKNVLKAELPLIPK</sequence>
<dbReference type="Pfam" id="PF01130">
    <property type="entry name" value="CD36"/>
    <property type="match status" value="1"/>
</dbReference>
<feature type="transmembrane region" description="Helical" evidence="13">
    <location>
        <begin position="447"/>
        <end position="471"/>
    </location>
</feature>
<evidence type="ECO:0000256" key="7">
    <source>
        <dbReference type="ARBA" id="ARBA00023136"/>
    </source>
</evidence>
<comment type="subcellular location">
    <subcellularLocation>
        <location evidence="2">Cell membrane</location>
        <topology evidence="2">Multi-pass membrane protein</topology>
    </subcellularLocation>
    <subcellularLocation>
        <location evidence="1">Membrane</location>
        <location evidence="1">Caveola</location>
        <topology evidence="1">Multi-pass membrane protein</topology>
    </subcellularLocation>
</comment>
<protein>
    <recommendedName>
        <fullName evidence="11">Scavenger receptor class B member 1</fullName>
    </recommendedName>
    <alternativeName>
        <fullName evidence="12">SR-BI</fullName>
    </alternativeName>
</protein>
<dbReference type="PANTHER" id="PTHR11923:SF110">
    <property type="entry name" value="SCAVENGER RECEPTOR CLASS B MEMBER 1"/>
    <property type="match status" value="1"/>
</dbReference>
<evidence type="ECO:0000256" key="8">
    <source>
        <dbReference type="ARBA" id="ARBA00023157"/>
    </source>
</evidence>
<evidence type="ECO:0000256" key="9">
    <source>
        <dbReference type="ARBA" id="ARBA00023170"/>
    </source>
</evidence>
<evidence type="ECO:0000256" key="13">
    <source>
        <dbReference type="SAM" id="Phobius"/>
    </source>
</evidence>
<comment type="similarity">
    <text evidence="3">Belongs to the CD36 family.</text>
</comment>
<keyword evidence="7 13" id="KW-0472">Membrane</keyword>
<proteinExistence type="inferred from homology"/>
<dbReference type="GO" id="GO:0005901">
    <property type="term" value="C:caveola"/>
    <property type="evidence" value="ECO:0007669"/>
    <property type="project" value="UniProtKB-SubCell"/>
</dbReference>
<reference evidence="15" key="1">
    <citation type="submission" date="2025-08" db="UniProtKB">
        <authorList>
            <consortium name="RefSeq"/>
        </authorList>
    </citation>
    <scope>IDENTIFICATION</scope>
    <source>
        <tissue evidence="15">Whole larval tissue</tissue>
    </source>
</reference>
<keyword evidence="8" id="KW-1015">Disulfide bond</keyword>
<keyword evidence="4" id="KW-1003">Cell membrane</keyword>
<evidence type="ECO:0000256" key="11">
    <source>
        <dbReference type="ARBA" id="ARBA00040821"/>
    </source>
</evidence>
<evidence type="ECO:0000256" key="12">
    <source>
        <dbReference type="ARBA" id="ARBA00042244"/>
    </source>
</evidence>
<dbReference type="InterPro" id="IPR002159">
    <property type="entry name" value="CD36_fam"/>
</dbReference>
<evidence type="ECO:0000256" key="3">
    <source>
        <dbReference type="ARBA" id="ARBA00010532"/>
    </source>
</evidence>
<dbReference type="GeneID" id="118269815"/>
<dbReference type="AlphaFoldDB" id="A0A9R0F5H0"/>
<keyword evidence="6 13" id="KW-1133">Transmembrane helix</keyword>
<evidence type="ECO:0000256" key="6">
    <source>
        <dbReference type="ARBA" id="ARBA00022989"/>
    </source>
</evidence>
<evidence type="ECO:0000256" key="1">
    <source>
        <dbReference type="ARBA" id="ARBA00004189"/>
    </source>
</evidence>
<evidence type="ECO:0000256" key="10">
    <source>
        <dbReference type="ARBA" id="ARBA00023180"/>
    </source>
</evidence>
<dbReference type="PANTHER" id="PTHR11923">
    <property type="entry name" value="SCAVENGER RECEPTOR CLASS B TYPE-1 SR-B1"/>
    <property type="match status" value="1"/>
</dbReference>
<evidence type="ECO:0000256" key="4">
    <source>
        <dbReference type="ARBA" id="ARBA00022475"/>
    </source>
</evidence>
<keyword evidence="10" id="KW-0325">Glycoprotein</keyword>
<accession>A0A9R0F5H0</accession>
<evidence type="ECO:0000256" key="5">
    <source>
        <dbReference type="ARBA" id="ARBA00022692"/>
    </source>
</evidence>
<name>A0A9R0F5H0_SPOFR</name>
<organism evidence="14 15">
    <name type="scientific">Spodoptera frugiperda</name>
    <name type="common">Fall armyworm</name>
    <dbReference type="NCBI Taxonomy" id="7108"/>
    <lineage>
        <taxon>Eukaryota</taxon>
        <taxon>Metazoa</taxon>
        <taxon>Ecdysozoa</taxon>
        <taxon>Arthropoda</taxon>
        <taxon>Hexapoda</taxon>
        <taxon>Insecta</taxon>
        <taxon>Pterygota</taxon>
        <taxon>Neoptera</taxon>
        <taxon>Endopterygota</taxon>
        <taxon>Lepidoptera</taxon>
        <taxon>Glossata</taxon>
        <taxon>Ditrysia</taxon>
        <taxon>Noctuoidea</taxon>
        <taxon>Noctuidae</taxon>
        <taxon>Amphipyrinae</taxon>
        <taxon>Spodoptera</taxon>
    </lineage>
</organism>
<evidence type="ECO:0000256" key="2">
    <source>
        <dbReference type="ARBA" id="ARBA00004651"/>
    </source>
</evidence>